<feature type="region of interest" description="Disordered" evidence="1">
    <location>
        <begin position="75"/>
        <end position="100"/>
    </location>
</feature>
<accession>A0A4Y2AC68</accession>
<keyword evidence="3" id="KW-1185">Reference proteome</keyword>
<evidence type="ECO:0008006" key="4">
    <source>
        <dbReference type="Google" id="ProtNLM"/>
    </source>
</evidence>
<organism evidence="2 3">
    <name type="scientific">Araneus ventricosus</name>
    <name type="common">Orbweaver spider</name>
    <name type="synonym">Epeira ventricosa</name>
    <dbReference type="NCBI Taxonomy" id="182803"/>
    <lineage>
        <taxon>Eukaryota</taxon>
        <taxon>Metazoa</taxon>
        <taxon>Ecdysozoa</taxon>
        <taxon>Arthropoda</taxon>
        <taxon>Chelicerata</taxon>
        <taxon>Arachnida</taxon>
        <taxon>Araneae</taxon>
        <taxon>Araneomorphae</taxon>
        <taxon>Entelegynae</taxon>
        <taxon>Araneoidea</taxon>
        <taxon>Araneidae</taxon>
        <taxon>Araneus</taxon>
    </lineage>
</organism>
<comment type="caution">
    <text evidence="2">The sequence shown here is derived from an EMBL/GenBank/DDBJ whole genome shotgun (WGS) entry which is preliminary data.</text>
</comment>
<evidence type="ECO:0000313" key="2">
    <source>
        <dbReference type="EMBL" id="GBL77453.1"/>
    </source>
</evidence>
<proteinExistence type="predicted"/>
<evidence type="ECO:0000313" key="3">
    <source>
        <dbReference type="Proteomes" id="UP000499080"/>
    </source>
</evidence>
<sequence length="117" mass="13296">MPLTKEERADILLPGSDTTRHVARTFNAATQKTQTTHDTVIKLIMKFKRKVPSPKQADLEDPRRQQMMLRQHIRMKEGSVADASRSGRPKTVTHEGTSTQVLAVARSPKKEIRRLPE</sequence>
<evidence type="ECO:0000256" key="1">
    <source>
        <dbReference type="SAM" id="MobiDB-lite"/>
    </source>
</evidence>
<reference evidence="2 3" key="1">
    <citation type="journal article" date="2019" name="Sci. Rep.">
        <title>Orb-weaving spider Araneus ventricosus genome elucidates the spidroin gene catalogue.</title>
        <authorList>
            <person name="Kono N."/>
            <person name="Nakamura H."/>
            <person name="Ohtoshi R."/>
            <person name="Moran D.A.P."/>
            <person name="Shinohara A."/>
            <person name="Yoshida Y."/>
            <person name="Fujiwara M."/>
            <person name="Mori M."/>
            <person name="Tomita M."/>
            <person name="Arakawa K."/>
        </authorList>
    </citation>
    <scope>NUCLEOTIDE SEQUENCE [LARGE SCALE GENOMIC DNA]</scope>
</reference>
<dbReference type="Proteomes" id="UP000499080">
    <property type="component" value="Unassembled WGS sequence"/>
</dbReference>
<dbReference type="OrthoDB" id="8117402at2759"/>
<name>A0A4Y2AC68_ARAVE</name>
<protein>
    <recommendedName>
        <fullName evidence="4">DUF4817 domain-containing protein</fullName>
    </recommendedName>
</protein>
<dbReference type="AlphaFoldDB" id="A0A4Y2AC68"/>
<dbReference type="EMBL" id="BGPR01000012">
    <property type="protein sequence ID" value="GBL77453.1"/>
    <property type="molecule type" value="Genomic_DNA"/>
</dbReference>
<gene>
    <name evidence="2" type="ORF">AVEN_41843_1</name>
</gene>